<evidence type="ECO:0000256" key="4">
    <source>
        <dbReference type="ARBA" id="ARBA00023002"/>
    </source>
</evidence>
<sequence>MGDLAFIPDGLKVISATRPFGARTLHIHPRLSPFRDISFGPNAGQIIQRWSLHDKIRERCRHVDKLVLHDYLGEIVREQPLPLPLWSAWGYDGHHAEMQRVIYEYAVSLGIDVRFGHTVQEYYEDEAGRKAGVRVESKGEVTSMEADLVVAADGVKSKARKYILGYDDKPRSSGYAVYRAWFNGQEQGVDTDPLTDYLTKGEDAFFGWIGRDVQFLASSARKEISWVITLLRIRILSVSLFFPSPISFSPPLSLHLSIAISGTTRVLESYRC</sequence>
<dbReference type="SUPFAM" id="SSF51905">
    <property type="entry name" value="FAD/NAD(P)-binding domain"/>
    <property type="match status" value="1"/>
</dbReference>
<dbReference type="EMBL" id="JH711581">
    <property type="protein sequence ID" value="EIW78888.1"/>
    <property type="molecule type" value="Genomic_DNA"/>
</dbReference>
<protein>
    <recommendedName>
        <fullName evidence="6">FAD-binding domain-containing protein</fullName>
    </recommendedName>
</protein>
<comment type="similarity">
    <text evidence="1">Belongs to the paxM FAD-dependent monooxygenase family.</text>
</comment>
<dbReference type="Proteomes" id="UP000053558">
    <property type="component" value="Unassembled WGS sequence"/>
</dbReference>
<comment type="caution">
    <text evidence="7">The sequence shown here is derived from an EMBL/GenBank/DDBJ whole genome shotgun (WGS) entry which is preliminary data.</text>
</comment>
<dbReference type="KEGG" id="cput:CONPUDRAFT_166765"/>
<evidence type="ECO:0000256" key="3">
    <source>
        <dbReference type="ARBA" id="ARBA00022827"/>
    </source>
</evidence>
<dbReference type="GO" id="GO:0004497">
    <property type="term" value="F:monooxygenase activity"/>
    <property type="evidence" value="ECO:0007669"/>
    <property type="project" value="UniProtKB-KW"/>
</dbReference>
<dbReference type="RefSeq" id="XP_007770650.1">
    <property type="nucleotide sequence ID" value="XM_007772460.1"/>
</dbReference>
<dbReference type="GO" id="GO:0071949">
    <property type="term" value="F:FAD binding"/>
    <property type="evidence" value="ECO:0007669"/>
    <property type="project" value="InterPro"/>
</dbReference>
<proteinExistence type="inferred from homology"/>
<dbReference type="GeneID" id="19205632"/>
<evidence type="ECO:0000256" key="2">
    <source>
        <dbReference type="ARBA" id="ARBA00022630"/>
    </source>
</evidence>
<dbReference type="PANTHER" id="PTHR13789">
    <property type="entry name" value="MONOOXYGENASE"/>
    <property type="match status" value="1"/>
</dbReference>
<keyword evidence="4" id="KW-0560">Oxidoreductase</keyword>
<dbReference type="Pfam" id="PF01494">
    <property type="entry name" value="FAD_binding_3"/>
    <property type="match status" value="1"/>
</dbReference>
<evidence type="ECO:0000313" key="7">
    <source>
        <dbReference type="EMBL" id="EIW78888.1"/>
    </source>
</evidence>
<dbReference type="Gene3D" id="3.50.50.60">
    <property type="entry name" value="FAD/NAD(P)-binding domain"/>
    <property type="match status" value="1"/>
</dbReference>
<keyword evidence="8" id="KW-1185">Reference proteome</keyword>
<gene>
    <name evidence="7" type="ORF">CONPUDRAFT_166765</name>
</gene>
<evidence type="ECO:0000259" key="6">
    <source>
        <dbReference type="Pfam" id="PF01494"/>
    </source>
</evidence>
<dbReference type="OrthoDB" id="9993796at2759"/>
<evidence type="ECO:0000256" key="1">
    <source>
        <dbReference type="ARBA" id="ARBA00007992"/>
    </source>
</evidence>
<keyword evidence="5" id="KW-0503">Monooxygenase</keyword>
<reference evidence="8" key="1">
    <citation type="journal article" date="2012" name="Science">
        <title>The Paleozoic origin of enzymatic lignin decomposition reconstructed from 31 fungal genomes.</title>
        <authorList>
            <person name="Floudas D."/>
            <person name="Binder M."/>
            <person name="Riley R."/>
            <person name="Barry K."/>
            <person name="Blanchette R.A."/>
            <person name="Henrissat B."/>
            <person name="Martinez A.T."/>
            <person name="Otillar R."/>
            <person name="Spatafora J.W."/>
            <person name="Yadav J.S."/>
            <person name="Aerts A."/>
            <person name="Benoit I."/>
            <person name="Boyd A."/>
            <person name="Carlson A."/>
            <person name="Copeland A."/>
            <person name="Coutinho P.M."/>
            <person name="de Vries R.P."/>
            <person name="Ferreira P."/>
            <person name="Findley K."/>
            <person name="Foster B."/>
            <person name="Gaskell J."/>
            <person name="Glotzer D."/>
            <person name="Gorecki P."/>
            <person name="Heitman J."/>
            <person name="Hesse C."/>
            <person name="Hori C."/>
            <person name="Igarashi K."/>
            <person name="Jurgens J.A."/>
            <person name="Kallen N."/>
            <person name="Kersten P."/>
            <person name="Kohler A."/>
            <person name="Kuees U."/>
            <person name="Kumar T.K.A."/>
            <person name="Kuo A."/>
            <person name="LaButti K."/>
            <person name="Larrondo L.F."/>
            <person name="Lindquist E."/>
            <person name="Ling A."/>
            <person name="Lombard V."/>
            <person name="Lucas S."/>
            <person name="Lundell T."/>
            <person name="Martin R."/>
            <person name="McLaughlin D.J."/>
            <person name="Morgenstern I."/>
            <person name="Morin E."/>
            <person name="Murat C."/>
            <person name="Nagy L.G."/>
            <person name="Nolan M."/>
            <person name="Ohm R.A."/>
            <person name="Patyshakuliyeva A."/>
            <person name="Rokas A."/>
            <person name="Ruiz-Duenas F.J."/>
            <person name="Sabat G."/>
            <person name="Salamov A."/>
            <person name="Samejima M."/>
            <person name="Schmutz J."/>
            <person name="Slot J.C."/>
            <person name="St John F."/>
            <person name="Stenlid J."/>
            <person name="Sun H."/>
            <person name="Sun S."/>
            <person name="Syed K."/>
            <person name="Tsang A."/>
            <person name="Wiebenga A."/>
            <person name="Young D."/>
            <person name="Pisabarro A."/>
            <person name="Eastwood D.C."/>
            <person name="Martin F."/>
            <person name="Cullen D."/>
            <person name="Grigoriev I.V."/>
            <person name="Hibbett D.S."/>
        </authorList>
    </citation>
    <scope>NUCLEOTIDE SEQUENCE [LARGE SCALE GENOMIC DNA]</scope>
    <source>
        <strain evidence="8">RWD-64-598 SS2</strain>
    </source>
</reference>
<feature type="domain" description="FAD-binding" evidence="6">
    <location>
        <begin position="97"/>
        <end position="162"/>
    </location>
</feature>
<name>A0A5M3MI17_CONPW</name>
<dbReference type="InterPro" id="IPR050493">
    <property type="entry name" value="FAD-dep_Monooxygenase_BioMet"/>
</dbReference>
<evidence type="ECO:0000313" key="8">
    <source>
        <dbReference type="Proteomes" id="UP000053558"/>
    </source>
</evidence>
<evidence type="ECO:0000256" key="5">
    <source>
        <dbReference type="ARBA" id="ARBA00023033"/>
    </source>
</evidence>
<organism evidence="7 8">
    <name type="scientific">Coniophora puteana (strain RWD-64-598)</name>
    <name type="common">Brown rot fungus</name>
    <dbReference type="NCBI Taxonomy" id="741705"/>
    <lineage>
        <taxon>Eukaryota</taxon>
        <taxon>Fungi</taxon>
        <taxon>Dikarya</taxon>
        <taxon>Basidiomycota</taxon>
        <taxon>Agaricomycotina</taxon>
        <taxon>Agaricomycetes</taxon>
        <taxon>Agaricomycetidae</taxon>
        <taxon>Boletales</taxon>
        <taxon>Coniophorineae</taxon>
        <taxon>Coniophoraceae</taxon>
        <taxon>Coniophora</taxon>
    </lineage>
</organism>
<dbReference type="InterPro" id="IPR036188">
    <property type="entry name" value="FAD/NAD-bd_sf"/>
</dbReference>
<keyword evidence="2" id="KW-0285">Flavoprotein</keyword>
<dbReference type="PANTHER" id="PTHR13789:SF236">
    <property type="entry name" value="MONOOXYGENASE, PUTATIVE (AFU_ORTHOLOGUE AFUA_6G12060)-RELATED"/>
    <property type="match status" value="1"/>
</dbReference>
<dbReference type="AlphaFoldDB" id="A0A5M3MI17"/>
<accession>A0A5M3MI17</accession>
<dbReference type="InterPro" id="IPR002938">
    <property type="entry name" value="FAD-bd"/>
</dbReference>
<keyword evidence="3" id="KW-0274">FAD</keyword>